<evidence type="ECO:0000256" key="8">
    <source>
        <dbReference type="ARBA" id="ARBA00022448"/>
    </source>
</evidence>
<evidence type="ECO:0000256" key="3">
    <source>
        <dbReference type="ARBA" id="ARBA00002728"/>
    </source>
</evidence>
<dbReference type="GO" id="GO:0016301">
    <property type="term" value="F:kinase activity"/>
    <property type="evidence" value="ECO:0007669"/>
    <property type="project" value="UniProtKB-KW"/>
</dbReference>
<evidence type="ECO:0000256" key="7">
    <source>
        <dbReference type="ARBA" id="ARBA00016544"/>
    </source>
</evidence>
<dbReference type="InterPro" id="IPR006318">
    <property type="entry name" value="PTS_EI-like"/>
</dbReference>
<dbReference type="Gene3D" id="1.10.274.10">
    <property type="entry name" value="PtsI, HPr-binding domain"/>
    <property type="match status" value="1"/>
</dbReference>
<dbReference type="InterPro" id="IPR023151">
    <property type="entry name" value="PEP_util_CS"/>
</dbReference>
<keyword evidence="10 17" id="KW-0762">Sugar transport</keyword>
<evidence type="ECO:0000256" key="19">
    <source>
        <dbReference type="PIRSR" id="PIRSR000732-2"/>
    </source>
</evidence>
<comment type="similarity">
    <text evidence="5 17">Belongs to the PEP-utilizing enzyme family.</text>
</comment>
<proteinExistence type="inferred from homology"/>
<evidence type="ECO:0000256" key="4">
    <source>
        <dbReference type="ARBA" id="ARBA00004496"/>
    </source>
</evidence>
<evidence type="ECO:0000256" key="6">
    <source>
        <dbReference type="ARBA" id="ARBA00012232"/>
    </source>
</evidence>
<dbReference type="InterPro" id="IPR008731">
    <property type="entry name" value="PTS_EIN"/>
</dbReference>
<dbReference type="InterPro" id="IPR015813">
    <property type="entry name" value="Pyrv/PenolPyrv_kinase-like_dom"/>
</dbReference>
<dbReference type="InterPro" id="IPR050499">
    <property type="entry name" value="PEP-utilizing_PTS_enzyme"/>
</dbReference>
<dbReference type="PANTHER" id="PTHR46244">
    <property type="entry name" value="PHOSPHOENOLPYRUVATE-PROTEIN PHOSPHOTRANSFERASE"/>
    <property type="match status" value="1"/>
</dbReference>
<name>A0A7W7Y9B2_9BACT</name>
<dbReference type="Proteomes" id="UP000590740">
    <property type="component" value="Unassembled WGS sequence"/>
</dbReference>
<evidence type="ECO:0000256" key="13">
    <source>
        <dbReference type="ARBA" id="ARBA00022723"/>
    </source>
</evidence>
<keyword evidence="25" id="KW-1185">Reference proteome</keyword>
<keyword evidence="15 17" id="KW-0460">Magnesium</keyword>
<dbReference type="Gene3D" id="3.50.30.10">
    <property type="entry name" value="Phosphohistidine domain"/>
    <property type="match status" value="1"/>
</dbReference>
<sequence length="586" mass="64615">MNSSTALQEKTWTGTAVSNGVAHAVVHVLKDHFDEPDEDSIEPGTEAHQMERLHAALAATAREIEELQRVMAGEHGSAESEIFETHLLILQDSTILKQTEKVVREQHVCVDWAYYKLMCKHMDALRGLSDSYLRERFLDVKDVTQRVMRHLRGELLDHPMFDEPVIVVAHDLTPSDTVQLDRSKVLGFALETGSAVSHAAIIARSLALPAVVRLHGICDELHSGDTVLLDGEGGLMIKNPSAETLARYRVREEQAERREDVFQLERHNPSLTLCGTAICVGANAEFIEEMKIVQDSGAEEVGLFRTEFLHLENPDATEDELATAYSRVVESQSPKRVVFRTLDLGGDKVDERLALEPEPNPFLGWRGIRLSLGRLDLFKRQLRALLRAAAFGRVGIMFPMVSSVQEVLEAKAVLKTCEDELKAEGIDIPEGIEVGAMIEIPSAALSADLIAAEVDFLSLGTNDLIQYTIAVDRLNDRVAKLYQPTHPAVLRLIGMSVQAARSAGIRVGMCGEMASDLTLTPLMIGLGLNELSVATTQIARVKHAVRRLSVADCEALAQSVQKSTCPAEIRKLSRAVADRCYPELFE</sequence>
<feature type="binding site" evidence="19">
    <location>
        <position position="305"/>
    </location>
    <ligand>
        <name>phosphoenolpyruvate</name>
        <dbReference type="ChEBI" id="CHEBI:58702"/>
    </ligand>
</feature>
<comment type="subcellular location">
    <subcellularLocation>
        <location evidence="4 17">Cytoplasm</location>
    </subcellularLocation>
</comment>
<dbReference type="InterPro" id="IPR036618">
    <property type="entry name" value="PtsI_HPr-bd_sf"/>
</dbReference>
<evidence type="ECO:0000256" key="17">
    <source>
        <dbReference type="PIRNR" id="PIRNR000732"/>
    </source>
</evidence>
<dbReference type="GO" id="GO:0009401">
    <property type="term" value="P:phosphoenolpyruvate-dependent sugar phosphotransferase system"/>
    <property type="evidence" value="ECO:0007669"/>
    <property type="project" value="UniProtKB-KW"/>
</dbReference>
<dbReference type="NCBIfam" id="TIGR01417">
    <property type="entry name" value="PTS_I_fam"/>
    <property type="match status" value="1"/>
</dbReference>
<evidence type="ECO:0000256" key="14">
    <source>
        <dbReference type="ARBA" id="ARBA00022777"/>
    </source>
</evidence>
<dbReference type="Pfam" id="PF05524">
    <property type="entry name" value="PEP-utilisers_N"/>
    <property type="match status" value="1"/>
</dbReference>
<gene>
    <name evidence="24" type="ORF">HNQ65_001591</name>
</gene>
<feature type="binding site" evidence="19">
    <location>
        <position position="473"/>
    </location>
    <ligand>
        <name>phosphoenolpyruvate</name>
        <dbReference type="ChEBI" id="CHEBI:58702"/>
    </ligand>
</feature>
<evidence type="ECO:0000256" key="11">
    <source>
        <dbReference type="ARBA" id="ARBA00022679"/>
    </source>
</evidence>
<evidence type="ECO:0000256" key="2">
    <source>
        <dbReference type="ARBA" id="ARBA00001946"/>
    </source>
</evidence>
<dbReference type="Pfam" id="PF02896">
    <property type="entry name" value="PEP-utilizers_C"/>
    <property type="match status" value="1"/>
</dbReference>
<dbReference type="InterPro" id="IPR024692">
    <property type="entry name" value="PTS_EI"/>
</dbReference>
<evidence type="ECO:0000313" key="25">
    <source>
        <dbReference type="Proteomes" id="UP000590740"/>
    </source>
</evidence>
<feature type="domain" description="Phosphotransferase system enzyme I N-terminal" evidence="23">
    <location>
        <begin position="13"/>
        <end position="136"/>
    </location>
</feature>
<dbReference type="InterPro" id="IPR036637">
    <property type="entry name" value="Phosphohistidine_dom_sf"/>
</dbReference>
<dbReference type="InterPro" id="IPR008279">
    <property type="entry name" value="PEP-util_enz_mobile_dom"/>
</dbReference>
<dbReference type="InterPro" id="IPR000121">
    <property type="entry name" value="PEP_util_C"/>
</dbReference>
<dbReference type="SUPFAM" id="SSF52009">
    <property type="entry name" value="Phosphohistidine domain"/>
    <property type="match status" value="1"/>
</dbReference>
<evidence type="ECO:0000259" key="23">
    <source>
        <dbReference type="Pfam" id="PF05524"/>
    </source>
</evidence>
<feature type="binding site" evidence="19">
    <location>
        <position position="340"/>
    </location>
    <ligand>
        <name>phosphoenolpyruvate</name>
        <dbReference type="ChEBI" id="CHEBI:58702"/>
    </ligand>
</feature>
<evidence type="ECO:0000256" key="10">
    <source>
        <dbReference type="ARBA" id="ARBA00022597"/>
    </source>
</evidence>
<dbReference type="PIRSF" id="PIRSF000732">
    <property type="entry name" value="PTS_enzyme_I"/>
    <property type="match status" value="1"/>
</dbReference>
<dbReference type="GO" id="GO:0008965">
    <property type="term" value="F:phosphoenolpyruvate-protein phosphotransferase activity"/>
    <property type="evidence" value="ECO:0007669"/>
    <property type="project" value="UniProtKB-EC"/>
</dbReference>
<evidence type="ECO:0000259" key="21">
    <source>
        <dbReference type="Pfam" id="PF00391"/>
    </source>
</evidence>
<feature type="domain" description="PEP-utilising enzyme C-terminal" evidence="22">
    <location>
        <begin position="265"/>
        <end position="548"/>
    </location>
</feature>
<dbReference type="PROSITE" id="PS00742">
    <property type="entry name" value="PEP_ENZYMES_2"/>
    <property type="match status" value="1"/>
</dbReference>
<keyword evidence="9 17" id="KW-0963">Cytoplasm</keyword>
<keyword evidence="12 17" id="KW-0598">Phosphotransferase system</keyword>
<dbReference type="Pfam" id="PF00391">
    <property type="entry name" value="PEP-utilizers"/>
    <property type="match status" value="1"/>
</dbReference>
<dbReference type="EMBL" id="JACHIG010000002">
    <property type="protein sequence ID" value="MBB5032023.1"/>
    <property type="molecule type" value="Genomic_DNA"/>
</dbReference>
<keyword evidence="13 17" id="KW-0479">Metal-binding</keyword>
<dbReference type="GO" id="GO:0005737">
    <property type="term" value="C:cytoplasm"/>
    <property type="evidence" value="ECO:0007669"/>
    <property type="project" value="UniProtKB-SubCell"/>
</dbReference>
<dbReference type="SUPFAM" id="SSF47831">
    <property type="entry name" value="Enzyme I of the PEP:sugar phosphotransferase system HPr-binding (sub)domain"/>
    <property type="match status" value="1"/>
</dbReference>
<evidence type="ECO:0000313" key="24">
    <source>
        <dbReference type="EMBL" id="MBB5032023.1"/>
    </source>
</evidence>
<evidence type="ECO:0000256" key="5">
    <source>
        <dbReference type="ARBA" id="ARBA00007837"/>
    </source>
</evidence>
<feature type="binding site" evidence="19">
    <location>
        <begin position="462"/>
        <end position="463"/>
    </location>
    <ligand>
        <name>phosphoenolpyruvate</name>
        <dbReference type="ChEBI" id="CHEBI:58702"/>
    </ligand>
</feature>
<feature type="binding site" evidence="20">
    <location>
        <position position="463"/>
    </location>
    <ligand>
        <name>Mg(2+)</name>
        <dbReference type="ChEBI" id="CHEBI:18420"/>
    </ligand>
</feature>
<comment type="cofactor">
    <cofactor evidence="2 17 20">
        <name>Mg(2+)</name>
        <dbReference type="ChEBI" id="CHEBI:18420"/>
    </cofactor>
</comment>
<comment type="catalytic activity">
    <reaction evidence="1 17">
        <text>L-histidyl-[protein] + phosphoenolpyruvate = N(pros)-phospho-L-histidyl-[protein] + pyruvate</text>
        <dbReference type="Rhea" id="RHEA:23880"/>
        <dbReference type="Rhea" id="RHEA-COMP:9745"/>
        <dbReference type="Rhea" id="RHEA-COMP:9746"/>
        <dbReference type="ChEBI" id="CHEBI:15361"/>
        <dbReference type="ChEBI" id="CHEBI:29979"/>
        <dbReference type="ChEBI" id="CHEBI:58702"/>
        <dbReference type="ChEBI" id="CHEBI:64837"/>
        <dbReference type="EC" id="2.7.3.9"/>
    </reaction>
</comment>
<protein>
    <recommendedName>
        <fullName evidence="7 17">Phosphoenolpyruvate-protein phosphotransferase</fullName>
        <ecNumber evidence="6 17">2.7.3.9</ecNumber>
    </recommendedName>
    <alternativeName>
        <fullName evidence="16 17">Phosphotransferase system, enzyme I</fullName>
    </alternativeName>
</protein>
<evidence type="ECO:0000256" key="12">
    <source>
        <dbReference type="ARBA" id="ARBA00022683"/>
    </source>
</evidence>
<feature type="active site" description="Proton donor" evidence="18">
    <location>
        <position position="510"/>
    </location>
</feature>
<dbReference type="InterPro" id="IPR040442">
    <property type="entry name" value="Pyrv_kinase-like_dom_sf"/>
</dbReference>
<feature type="active site" description="Tele-phosphohistidine intermediate" evidence="18">
    <location>
        <position position="198"/>
    </location>
</feature>
<feature type="binding site" evidence="20">
    <location>
        <position position="439"/>
    </location>
    <ligand>
        <name>Mg(2+)</name>
        <dbReference type="ChEBI" id="CHEBI:18420"/>
    </ligand>
</feature>
<dbReference type="PANTHER" id="PTHR46244:SF3">
    <property type="entry name" value="PHOSPHOENOLPYRUVATE-PROTEIN PHOSPHOTRANSFERASE"/>
    <property type="match status" value="1"/>
</dbReference>
<dbReference type="RefSeq" id="WP_184338943.1">
    <property type="nucleotide sequence ID" value="NZ_JACHIG010000002.1"/>
</dbReference>
<dbReference type="GO" id="GO:0046872">
    <property type="term" value="F:metal ion binding"/>
    <property type="evidence" value="ECO:0007669"/>
    <property type="project" value="UniProtKB-KW"/>
</dbReference>
<keyword evidence="14 17" id="KW-0418">Kinase</keyword>
<reference evidence="24 25" key="1">
    <citation type="submission" date="2020-08" db="EMBL/GenBank/DDBJ databases">
        <title>Genomic Encyclopedia of Type Strains, Phase IV (KMG-IV): sequencing the most valuable type-strain genomes for metagenomic binning, comparative biology and taxonomic classification.</title>
        <authorList>
            <person name="Goeker M."/>
        </authorList>
    </citation>
    <scope>NUCLEOTIDE SEQUENCE [LARGE SCALE GENOMIC DNA]</scope>
    <source>
        <strain evidence="24 25">DSM 12252</strain>
    </source>
</reference>
<accession>A0A7W7Y9B2</accession>
<comment type="caution">
    <text evidence="24">The sequence shown here is derived from an EMBL/GenBank/DDBJ whole genome shotgun (WGS) entry which is preliminary data.</text>
</comment>
<evidence type="ECO:0000256" key="15">
    <source>
        <dbReference type="ARBA" id="ARBA00022842"/>
    </source>
</evidence>
<organism evidence="24 25">
    <name type="scientific">Prosthecobacter vanneervenii</name>
    <dbReference type="NCBI Taxonomy" id="48466"/>
    <lineage>
        <taxon>Bacteria</taxon>
        <taxon>Pseudomonadati</taxon>
        <taxon>Verrucomicrobiota</taxon>
        <taxon>Verrucomicrobiia</taxon>
        <taxon>Verrucomicrobiales</taxon>
        <taxon>Verrucomicrobiaceae</taxon>
        <taxon>Prosthecobacter</taxon>
    </lineage>
</organism>
<keyword evidence="11 17" id="KW-0808">Transferase</keyword>
<dbReference type="Gene3D" id="3.20.20.60">
    <property type="entry name" value="Phosphoenolpyruvate-binding domains"/>
    <property type="match status" value="1"/>
</dbReference>
<evidence type="ECO:0000259" key="22">
    <source>
        <dbReference type="Pfam" id="PF02896"/>
    </source>
</evidence>
<evidence type="ECO:0000256" key="1">
    <source>
        <dbReference type="ARBA" id="ARBA00000683"/>
    </source>
</evidence>
<dbReference type="PRINTS" id="PR01736">
    <property type="entry name" value="PHPHTRNFRASE"/>
</dbReference>
<evidence type="ECO:0000256" key="9">
    <source>
        <dbReference type="ARBA" id="ARBA00022490"/>
    </source>
</evidence>
<evidence type="ECO:0000256" key="20">
    <source>
        <dbReference type="PIRSR" id="PIRSR000732-3"/>
    </source>
</evidence>
<dbReference type="AlphaFoldDB" id="A0A7W7Y9B2"/>
<feature type="domain" description="PEP-utilising enzyme mobile" evidence="21">
    <location>
        <begin position="161"/>
        <end position="234"/>
    </location>
</feature>
<dbReference type="EC" id="2.7.3.9" evidence="6 17"/>
<keyword evidence="8 17" id="KW-0813">Transport</keyword>
<comment type="function">
    <text evidence="3 17">General (non sugar-specific) component of the phosphoenolpyruvate-dependent sugar phosphotransferase system (sugar PTS). This major carbohydrate active-transport system catalyzes the phosphorylation of incoming sugar substrates concomitantly with their translocation across the cell membrane. Enzyme I transfers the phosphoryl group from phosphoenolpyruvate (PEP) to the phosphoryl carrier protein (HPr).</text>
</comment>
<evidence type="ECO:0000256" key="16">
    <source>
        <dbReference type="ARBA" id="ARBA00033235"/>
    </source>
</evidence>
<evidence type="ECO:0000256" key="18">
    <source>
        <dbReference type="PIRSR" id="PIRSR000732-1"/>
    </source>
</evidence>
<dbReference type="SUPFAM" id="SSF51621">
    <property type="entry name" value="Phosphoenolpyruvate/pyruvate domain"/>
    <property type="match status" value="1"/>
</dbReference>